<dbReference type="AlphaFoldDB" id="A0A9W8N938"/>
<reference evidence="4" key="1">
    <citation type="submission" date="2022-07" db="EMBL/GenBank/DDBJ databases">
        <title>Genome Sequence of Xylaria arbuscula.</title>
        <authorList>
            <person name="Buettner E."/>
        </authorList>
    </citation>
    <scope>NUCLEOTIDE SEQUENCE</scope>
    <source>
        <strain evidence="4">VT107</strain>
    </source>
</reference>
<evidence type="ECO:0000256" key="1">
    <source>
        <dbReference type="ARBA" id="ARBA00006328"/>
    </source>
</evidence>
<evidence type="ECO:0000256" key="2">
    <source>
        <dbReference type="ARBA" id="ARBA00022857"/>
    </source>
</evidence>
<comment type="caution">
    <text evidence="4">The sequence shown here is derived from an EMBL/GenBank/DDBJ whole genome shotgun (WGS) entry which is preliminary data.</text>
</comment>
<dbReference type="InterPro" id="IPR036291">
    <property type="entry name" value="NAD(P)-bd_dom_sf"/>
</dbReference>
<dbReference type="CDD" id="cd05251">
    <property type="entry name" value="NmrA_like_SDR_a"/>
    <property type="match status" value="1"/>
</dbReference>
<feature type="domain" description="NmrA-like" evidence="3">
    <location>
        <begin position="4"/>
        <end position="305"/>
    </location>
</feature>
<dbReference type="EMBL" id="JANPWZ010001780">
    <property type="protein sequence ID" value="KAJ3563304.1"/>
    <property type="molecule type" value="Genomic_DNA"/>
</dbReference>
<dbReference type="PANTHER" id="PTHR42748">
    <property type="entry name" value="NITROGEN METABOLITE REPRESSION PROTEIN NMRA FAMILY MEMBER"/>
    <property type="match status" value="1"/>
</dbReference>
<dbReference type="SUPFAM" id="SSF51735">
    <property type="entry name" value="NAD(P)-binding Rossmann-fold domains"/>
    <property type="match status" value="1"/>
</dbReference>
<sequence length="315" mass="34714">MSAKRIITVFGATGKQGGAIVKTFLNDPELNGTWTVRAVTRDVSKDSAKALASQGAEVVAADLGDKGTLVKAVEGSDTVFAVTNYWEKLDMALEEQQGRNIADATKEAGVKHLIWSSLLDVAKLSKGKYTHLYHFDSKAHVEEYIRSLDIPATFFMPGFYMPNIPGQMLSKQGENWVFSLPITSSSPIPLYNPADTGKYIKAIVNNKDALLSKRFLGATEYLTAQGVVDTFKKVFPEDGKSAAYFETPKDMYFGFMKTTGMPDFVIEELYENMVLMQDFGYYGGEPLDESLGFVSDELTTWAEYAKNDAAFAGLK</sequence>
<dbReference type="Proteomes" id="UP001148614">
    <property type="component" value="Unassembled WGS sequence"/>
</dbReference>
<keyword evidence="5" id="KW-1185">Reference proteome</keyword>
<dbReference type="Gene3D" id="3.40.50.720">
    <property type="entry name" value="NAD(P)-binding Rossmann-like Domain"/>
    <property type="match status" value="1"/>
</dbReference>
<name>A0A9W8N938_9PEZI</name>
<dbReference type="GO" id="GO:0005634">
    <property type="term" value="C:nucleus"/>
    <property type="evidence" value="ECO:0007669"/>
    <property type="project" value="TreeGrafter"/>
</dbReference>
<protein>
    <recommendedName>
        <fullName evidence="3">NmrA-like domain-containing protein</fullName>
    </recommendedName>
</protein>
<dbReference type="PANTHER" id="PTHR42748:SF31">
    <property type="entry name" value="NMRA-LIKE DOMAIN-CONTAINING PROTEIN-RELATED"/>
    <property type="match status" value="1"/>
</dbReference>
<dbReference type="Gene3D" id="3.90.25.10">
    <property type="entry name" value="UDP-galactose 4-epimerase, domain 1"/>
    <property type="match status" value="1"/>
</dbReference>
<dbReference type="Pfam" id="PF05368">
    <property type="entry name" value="NmrA"/>
    <property type="match status" value="1"/>
</dbReference>
<proteinExistence type="inferred from homology"/>
<evidence type="ECO:0000313" key="5">
    <source>
        <dbReference type="Proteomes" id="UP001148614"/>
    </source>
</evidence>
<evidence type="ECO:0000259" key="3">
    <source>
        <dbReference type="Pfam" id="PF05368"/>
    </source>
</evidence>
<gene>
    <name evidence="4" type="ORF">NPX13_g8251</name>
</gene>
<evidence type="ECO:0000313" key="4">
    <source>
        <dbReference type="EMBL" id="KAJ3563304.1"/>
    </source>
</evidence>
<comment type="similarity">
    <text evidence="1">Belongs to the NmrA-type oxidoreductase family.</text>
</comment>
<keyword evidence="2" id="KW-0521">NADP</keyword>
<dbReference type="InterPro" id="IPR008030">
    <property type="entry name" value="NmrA-like"/>
</dbReference>
<dbReference type="VEuPathDB" id="FungiDB:F4678DRAFT_414930"/>
<accession>A0A9W8N938</accession>
<organism evidence="4 5">
    <name type="scientific">Xylaria arbuscula</name>
    <dbReference type="NCBI Taxonomy" id="114810"/>
    <lineage>
        <taxon>Eukaryota</taxon>
        <taxon>Fungi</taxon>
        <taxon>Dikarya</taxon>
        <taxon>Ascomycota</taxon>
        <taxon>Pezizomycotina</taxon>
        <taxon>Sordariomycetes</taxon>
        <taxon>Xylariomycetidae</taxon>
        <taxon>Xylariales</taxon>
        <taxon>Xylariaceae</taxon>
        <taxon>Xylaria</taxon>
    </lineage>
</organism>
<dbReference type="InterPro" id="IPR051164">
    <property type="entry name" value="NmrA-like_oxidored"/>
</dbReference>